<keyword evidence="1" id="KW-0472">Membrane</keyword>
<feature type="transmembrane region" description="Helical" evidence="1">
    <location>
        <begin position="33"/>
        <end position="55"/>
    </location>
</feature>
<reference evidence="2 3" key="1">
    <citation type="submission" date="2020-08" db="EMBL/GenBank/DDBJ databases">
        <authorList>
            <person name="Koutsovoulos G."/>
            <person name="Danchin GJ E."/>
        </authorList>
    </citation>
    <scope>NUCLEOTIDE SEQUENCE [LARGE SCALE GENOMIC DNA]</scope>
</reference>
<protein>
    <submittedName>
        <fullName evidence="2">Uncharacterized protein</fullName>
    </submittedName>
</protein>
<dbReference type="CDD" id="cd23995">
    <property type="entry name" value="Seipin_BSCL2_like"/>
    <property type="match status" value="1"/>
</dbReference>
<dbReference type="Proteomes" id="UP000580250">
    <property type="component" value="Unassembled WGS sequence"/>
</dbReference>
<keyword evidence="1" id="KW-1133">Transmembrane helix</keyword>
<organism evidence="2 3">
    <name type="scientific">Meloidogyne enterolobii</name>
    <name type="common">Root-knot nematode worm</name>
    <name type="synonym">Meloidogyne mayaguensis</name>
    <dbReference type="NCBI Taxonomy" id="390850"/>
    <lineage>
        <taxon>Eukaryota</taxon>
        <taxon>Metazoa</taxon>
        <taxon>Ecdysozoa</taxon>
        <taxon>Nematoda</taxon>
        <taxon>Chromadorea</taxon>
        <taxon>Rhabditida</taxon>
        <taxon>Tylenchina</taxon>
        <taxon>Tylenchomorpha</taxon>
        <taxon>Tylenchoidea</taxon>
        <taxon>Meloidogynidae</taxon>
        <taxon>Meloidogyninae</taxon>
        <taxon>Meloidogyne</taxon>
    </lineage>
</organism>
<sequence length="219" mass="26006">MIRRFIFHQVYKIFNFFWRQLFRWINLKQFAQLLGNFILVLSFSLITPAVLRPVFATSFTELRQPLEFTFKTCMIELAGVCSFPEAEFWVEEAGMRLHPYYYYSFVLDLILYDTQQNRALSLMIGNIQLKNGQNKLLANFHKSVPVFKAFPGRSIFSHFYTLTRNTVFWPLWIIGYFSTTSDVSEQLTVHFPNYYMEKPDDQATKQIIVQLQNKFIQAL</sequence>
<dbReference type="OrthoDB" id="3990054at2759"/>
<evidence type="ECO:0000313" key="2">
    <source>
        <dbReference type="EMBL" id="CAD2168188.1"/>
    </source>
</evidence>
<comment type="caution">
    <text evidence="2">The sequence shown here is derived from an EMBL/GenBank/DDBJ whole genome shotgun (WGS) entry which is preliminary data.</text>
</comment>
<name>A0A6V7V218_MELEN</name>
<evidence type="ECO:0000256" key="1">
    <source>
        <dbReference type="SAM" id="Phobius"/>
    </source>
</evidence>
<proteinExistence type="predicted"/>
<keyword evidence="1" id="KW-0812">Transmembrane</keyword>
<dbReference type="EMBL" id="CAJEWN010000137">
    <property type="protein sequence ID" value="CAD2168188.1"/>
    <property type="molecule type" value="Genomic_DNA"/>
</dbReference>
<gene>
    <name evidence="2" type="ORF">MENT_LOCUS19535</name>
</gene>
<dbReference type="AlphaFoldDB" id="A0A6V7V218"/>
<accession>A0A6V7V218</accession>
<evidence type="ECO:0000313" key="3">
    <source>
        <dbReference type="Proteomes" id="UP000580250"/>
    </source>
</evidence>